<evidence type="ECO:0000313" key="1">
    <source>
        <dbReference type="EMBL" id="EPS40568.1"/>
    </source>
</evidence>
<evidence type="ECO:0000313" key="2">
    <source>
        <dbReference type="Proteomes" id="UP000015100"/>
    </source>
</evidence>
<dbReference type="AlphaFoldDB" id="S8BM68"/>
<dbReference type="InterPro" id="IPR038883">
    <property type="entry name" value="AN11006-like"/>
</dbReference>
<reference evidence="2" key="2">
    <citation type="submission" date="2013-04" db="EMBL/GenBank/DDBJ databases">
        <title>Genomic mechanisms accounting for the adaptation to parasitism in nematode-trapping fungi.</title>
        <authorList>
            <person name="Ahren D.G."/>
        </authorList>
    </citation>
    <scope>NUCLEOTIDE SEQUENCE [LARGE SCALE GENOMIC DNA]</scope>
    <source>
        <strain evidence="2">CBS 200.50</strain>
    </source>
</reference>
<protein>
    <recommendedName>
        <fullName evidence="3">F-box domain-containing protein</fullName>
    </recommendedName>
</protein>
<comment type="caution">
    <text evidence="1">The sequence shown here is derived from an EMBL/GenBank/DDBJ whole genome shotgun (WGS) entry which is preliminary data.</text>
</comment>
<evidence type="ECO:0008006" key="3">
    <source>
        <dbReference type="Google" id="ProtNLM"/>
    </source>
</evidence>
<dbReference type="OrthoDB" id="2951834at2759"/>
<dbReference type="PANTHER" id="PTHR42085:SF8">
    <property type="entry name" value="F-BOX DOMAIN-CONTAINING PROTEIN"/>
    <property type="match status" value="1"/>
</dbReference>
<dbReference type="EMBL" id="AQGS01000308">
    <property type="protein sequence ID" value="EPS40568.1"/>
    <property type="molecule type" value="Genomic_DNA"/>
</dbReference>
<dbReference type="HOGENOM" id="CLU_1098466_0_0_1"/>
<organism evidence="1 2">
    <name type="scientific">Dactylellina haptotyla (strain CBS 200.50)</name>
    <name type="common">Nematode-trapping fungus</name>
    <name type="synonym">Monacrosporium haptotylum</name>
    <dbReference type="NCBI Taxonomy" id="1284197"/>
    <lineage>
        <taxon>Eukaryota</taxon>
        <taxon>Fungi</taxon>
        <taxon>Dikarya</taxon>
        <taxon>Ascomycota</taxon>
        <taxon>Pezizomycotina</taxon>
        <taxon>Orbiliomycetes</taxon>
        <taxon>Orbiliales</taxon>
        <taxon>Orbiliaceae</taxon>
        <taxon>Dactylellina</taxon>
    </lineage>
</organism>
<accession>S8BM68</accession>
<proteinExistence type="predicted"/>
<reference evidence="1 2" key="1">
    <citation type="journal article" date="2013" name="PLoS Genet.">
        <title>Genomic mechanisms accounting for the adaptation to parasitism in nematode-trapping fungi.</title>
        <authorList>
            <person name="Meerupati T."/>
            <person name="Andersson K.M."/>
            <person name="Friman E."/>
            <person name="Kumar D."/>
            <person name="Tunlid A."/>
            <person name="Ahren D."/>
        </authorList>
    </citation>
    <scope>NUCLEOTIDE SEQUENCE [LARGE SCALE GENOMIC DNA]</scope>
    <source>
        <strain evidence="1 2">CBS 200.50</strain>
    </source>
</reference>
<name>S8BM68_DACHA</name>
<gene>
    <name evidence="1" type="ORF">H072_5540</name>
</gene>
<dbReference type="PANTHER" id="PTHR42085">
    <property type="entry name" value="F-BOX DOMAIN-CONTAINING PROTEIN"/>
    <property type="match status" value="1"/>
</dbReference>
<sequence>MTDLLTLPVEIRLTILENLLVSKCISEETGNPEVWPYSKDNTLATREEPNPLQPQILRTCKKLYSEGVALLYSKNRFCIHSPNAADDDEGYDGLDQTLGFLRGIGTVNTSLIRWLTIGGGAGMLKTKQLQECFQLANKLTDLTVVALGPRCKAPYSYMLQYYLNIEAAARASSTLLTEVSSAIPNGFVPEGFSVIHLKFHRQGARLGDELEVKLDESIAHFREQVREQEKEWKKQGWNLPIMFESTNGLVAFV</sequence>
<dbReference type="Proteomes" id="UP000015100">
    <property type="component" value="Unassembled WGS sequence"/>
</dbReference>
<keyword evidence="2" id="KW-1185">Reference proteome</keyword>
<dbReference type="OMA" id="GPRCKAP"/>